<evidence type="ECO:0000313" key="1">
    <source>
        <dbReference type="EnsemblPlants" id="LPERR01G35530.2"/>
    </source>
</evidence>
<protein>
    <submittedName>
        <fullName evidence="1">Uncharacterized protein</fullName>
    </submittedName>
</protein>
<evidence type="ECO:0000313" key="2">
    <source>
        <dbReference type="Proteomes" id="UP000032180"/>
    </source>
</evidence>
<organism evidence="1 2">
    <name type="scientific">Leersia perrieri</name>
    <dbReference type="NCBI Taxonomy" id="77586"/>
    <lineage>
        <taxon>Eukaryota</taxon>
        <taxon>Viridiplantae</taxon>
        <taxon>Streptophyta</taxon>
        <taxon>Embryophyta</taxon>
        <taxon>Tracheophyta</taxon>
        <taxon>Spermatophyta</taxon>
        <taxon>Magnoliopsida</taxon>
        <taxon>Liliopsida</taxon>
        <taxon>Poales</taxon>
        <taxon>Poaceae</taxon>
        <taxon>BOP clade</taxon>
        <taxon>Oryzoideae</taxon>
        <taxon>Oryzeae</taxon>
        <taxon>Oryzinae</taxon>
        <taxon>Leersia</taxon>
    </lineage>
</organism>
<accession>A0A0D9V977</accession>
<dbReference type="AlphaFoldDB" id="A0A0D9V977"/>
<reference evidence="1" key="3">
    <citation type="submission" date="2015-04" db="UniProtKB">
        <authorList>
            <consortium name="EnsemblPlants"/>
        </authorList>
    </citation>
    <scope>IDENTIFICATION</scope>
</reference>
<sequence>MTTRIRKNQSRQLKNNRTCDQSCVCSLKMKRYLKHILAPAAPADCLQTRSWFWVIASYRPCLCALDLSAFLAGDSRNHLRSFT</sequence>
<reference evidence="1 2" key="1">
    <citation type="submission" date="2012-08" db="EMBL/GenBank/DDBJ databases">
        <title>Oryza genome evolution.</title>
        <authorList>
            <person name="Wing R.A."/>
        </authorList>
    </citation>
    <scope>NUCLEOTIDE SEQUENCE</scope>
</reference>
<keyword evidence="2" id="KW-1185">Reference proteome</keyword>
<name>A0A0D9V977_9ORYZ</name>
<dbReference type="Gramene" id="LPERR01G35530.2">
    <property type="protein sequence ID" value="LPERR01G35530.2"/>
    <property type="gene ID" value="LPERR01G35530"/>
</dbReference>
<reference evidence="2" key="2">
    <citation type="submission" date="2013-12" db="EMBL/GenBank/DDBJ databases">
        <authorList>
            <person name="Yu Y."/>
            <person name="Lee S."/>
            <person name="de Baynast K."/>
            <person name="Wissotski M."/>
            <person name="Liu L."/>
            <person name="Talag J."/>
            <person name="Goicoechea J."/>
            <person name="Angelova A."/>
            <person name="Jetty R."/>
            <person name="Kudrna D."/>
            <person name="Golser W."/>
            <person name="Rivera L."/>
            <person name="Zhang J."/>
            <person name="Wing R."/>
        </authorList>
    </citation>
    <scope>NUCLEOTIDE SEQUENCE</scope>
</reference>
<proteinExistence type="predicted"/>
<dbReference type="EnsemblPlants" id="LPERR01G35530.2">
    <property type="protein sequence ID" value="LPERR01G35530.2"/>
    <property type="gene ID" value="LPERR01G35530"/>
</dbReference>
<dbReference type="Proteomes" id="UP000032180">
    <property type="component" value="Chromosome 1"/>
</dbReference>
<dbReference type="HOGENOM" id="CLU_2545899_0_0_1"/>